<evidence type="ECO:0000256" key="4">
    <source>
        <dbReference type="ARBA" id="ARBA00022989"/>
    </source>
</evidence>
<evidence type="ECO:0000256" key="7">
    <source>
        <dbReference type="RuleBase" id="RU368066"/>
    </source>
</evidence>
<keyword evidence="4 7" id="KW-1133">Transmembrane helix</keyword>
<accession>A0AAQ4ELH8</accession>
<proteinExistence type="inferred from homology"/>
<evidence type="ECO:0000256" key="3">
    <source>
        <dbReference type="ARBA" id="ARBA00022692"/>
    </source>
</evidence>
<evidence type="ECO:0000256" key="2">
    <source>
        <dbReference type="ARBA" id="ARBA00007168"/>
    </source>
</evidence>
<sequence length="125" mass="13806">MAIVVIAGFWLLGLVAILSVVHPFIDNVEQRTVGFDTDGFFLIMCPPYLLFFLWLANIVLSCQHFVVASTVAAWYFTRHKTHMSAPVVRSMQLLVGYHLGSVIYGSLVLVVAEPLKAVVSAARLV</sequence>
<keyword evidence="9" id="KW-1185">Reference proteome</keyword>
<evidence type="ECO:0000313" key="8">
    <source>
        <dbReference type="EMBL" id="KAK8775662.1"/>
    </source>
</evidence>
<comment type="caution">
    <text evidence="8">The sequence shown here is derived from an EMBL/GenBank/DDBJ whole genome shotgun (WGS) entry which is preliminary data.</text>
</comment>
<feature type="transmembrane region" description="Helical" evidence="7">
    <location>
        <begin position="94"/>
        <end position="112"/>
    </location>
</feature>
<comment type="subcellular location">
    <subcellularLocation>
        <location evidence="7">Cell membrane</location>
        <topology evidence="7">Multi-pass membrane protein</topology>
    </subcellularLocation>
    <subcellularLocation>
        <location evidence="1">Membrane</location>
        <topology evidence="1">Multi-pass membrane protein</topology>
    </subcellularLocation>
</comment>
<evidence type="ECO:0000313" key="9">
    <source>
        <dbReference type="Proteomes" id="UP001321473"/>
    </source>
</evidence>
<dbReference type="GO" id="GO:0005886">
    <property type="term" value="C:plasma membrane"/>
    <property type="evidence" value="ECO:0007669"/>
    <property type="project" value="UniProtKB-SubCell"/>
</dbReference>
<dbReference type="AlphaFoldDB" id="A0AAQ4ELH8"/>
<dbReference type="Pfam" id="PF04515">
    <property type="entry name" value="Choline_transpo"/>
    <property type="match status" value="1"/>
</dbReference>
<name>A0AAQ4ELH8_AMBAM</name>
<dbReference type="GO" id="GO:0022857">
    <property type="term" value="F:transmembrane transporter activity"/>
    <property type="evidence" value="ECO:0007669"/>
    <property type="project" value="UniProtKB-UniRule"/>
</dbReference>
<dbReference type="EMBL" id="JARKHS020013849">
    <property type="protein sequence ID" value="KAK8775662.1"/>
    <property type="molecule type" value="Genomic_DNA"/>
</dbReference>
<comment type="function">
    <text evidence="7">Choline transporter.</text>
</comment>
<keyword evidence="6" id="KW-0325">Glycoprotein</keyword>
<evidence type="ECO:0000256" key="5">
    <source>
        <dbReference type="ARBA" id="ARBA00023136"/>
    </source>
</evidence>
<dbReference type="InterPro" id="IPR007603">
    <property type="entry name" value="Choline_transptr-like"/>
</dbReference>
<feature type="transmembrane region" description="Helical" evidence="7">
    <location>
        <begin position="47"/>
        <end position="74"/>
    </location>
</feature>
<dbReference type="PANTHER" id="PTHR12385:SF14">
    <property type="entry name" value="CHOLINE TRANSPORTER-LIKE 2"/>
    <property type="match status" value="1"/>
</dbReference>
<reference evidence="8 9" key="1">
    <citation type="journal article" date="2023" name="Arcadia Sci">
        <title>De novo assembly of a long-read Amblyomma americanum tick genome.</title>
        <authorList>
            <person name="Chou S."/>
            <person name="Poskanzer K.E."/>
            <person name="Rollins M."/>
            <person name="Thuy-Boun P.S."/>
        </authorList>
    </citation>
    <scope>NUCLEOTIDE SEQUENCE [LARGE SCALE GENOMIC DNA]</scope>
    <source>
        <strain evidence="8">F_SG_1</strain>
        <tissue evidence="8">Salivary glands</tissue>
    </source>
</reference>
<comment type="similarity">
    <text evidence="2 7">Belongs to the CTL (choline transporter-like) family.</text>
</comment>
<gene>
    <name evidence="8" type="ORF">V5799_030993</name>
</gene>
<evidence type="ECO:0000256" key="6">
    <source>
        <dbReference type="ARBA" id="ARBA00023180"/>
    </source>
</evidence>
<evidence type="ECO:0000256" key="1">
    <source>
        <dbReference type="ARBA" id="ARBA00004141"/>
    </source>
</evidence>
<protein>
    <recommendedName>
        <fullName evidence="7">Choline transporter-like protein</fullName>
    </recommendedName>
</protein>
<dbReference type="Proteomes" id="UP001321473">
    <property type="component" value="Unassembled WGS sequence"/>
</dbReference>
<keyword evidence="5 7" id="KW-0472">Membrane</keyword>
<comment type="caution">
    <text evidence="7">Lacks conserved residue(s) required for the propagation of feature annotation.</text>
</comment>
<dbReference type="PANTHER" id="PTHR12385">
    <property type="entry name" value="CHOLINE TRANSPORTER-LIKE (SLC FAMILY 44)"/>
    <property type="match status" value="1"/>
</dbReference>
<organism evidence="8 9">
    <name type="scientific">Amblyomma americanum</name>
    <name type="common">Lone star tick</name>
    <dbReference type="NCBI Taxonomy" id="6943"/>
    <lineage>
        <taxon>Eukaryota</taxon>
        <taxon>Metazoa</taxon>
        <taxon>Ecdysozoa</taxon>
        <taxon>Arthropoda</taxon>
        <taxon>Chelicerata</taxon>
        <taxon>Arachnida</taxon>
        <taxon>Acari</taxon>
        <taxon>Parasitiformes</taxon>
        <taxon>Ixodida</taxon>
        <taxon>Ixodoidea</taxon>
        <taxon>Ixodidae</taxon>
        <taxon>Amblyomminae</taxon>
        <taxon>Amblyomma</taxon>
    </lineage>
</organism>
<keyword evidence="3 7" id="KW-0812">Transmembrane</keyword>